<evidence type="ECO:0000256" key="7">
    <source>
        <dbReference type="ARBA" id="ARBA00023014"/>
    </source>
</evidence>
<dbReference type="Pfam" id="PF13247">
    <property type="entry name" value="Fer4_11"/>
    <property type="match status" value="1"/>
</dbReference>
<dbReference type="Pfam" id="PF12800">
    <property type="entry name" value="Fer4_4"/>
    <property type="match status" value="1"/>
</dbReference>
<evidence type="ECO:0000256" key="2">
    <source>
        <dbReference type="ARBA" id="ARBA00022485"/>
    </source>
</evidence>
<evidence type="ECO:0000256" key="6">
    <source>
        <dbReference type="ARBA" id="ARBA00023004"/>
    </source>
</evidence>
<dbReference type="PANTHER" id="PTHR43177">
    <property type="entry name" value="PROTEIN NRFC"/>
    <property type="match status" value="1"/>
</dbReference>
<gene>
    <name evidence="9" type="ORF">C1876_00035</name>
    <name evidence="10" type="ORF">DMP09_05270</name>
</gene>
<dbReference type="Proteomes" id="UP000270112">
    <property type="component" value="Unassembled WGS sequence"/>
</dbReference>
<dbReference type="GO" id="GO:0046872">
    <property type="term" value="F:metal ion binding"/>
    <property type="evidence" value="ECO:0007669"/>
    <property type="project" value="UniProtKB-KW"/>
</dbReference>
<keyword evidence="7" id="KW-0411">Iron-sulfur</keyword>
<dbReference type="PROSITE" id="PS00198">
    <property type="entry name" value="4FE4S_FER_1"/>
    <property type="match status" value="1"/>
</dbReference>
<dbReference type="Proteomes" id="UP000253817">
    <property type="component" value="Unassembled WGS sequence"/>
</dbReference>
<keyword evidence="5" id="KW-0249">Electron transport</keyword>
<dbReference type="InterPro" id="IPR050954">
    <property type="entry name" value="ET_IronSulfur_Cluster-Binding"/>
</dbReference>
<name>A0A3N0IZM1_9ACTN</name>
<dbReference type="PROSITE" id="PS51379">
    <property type="entry name" value="4FE4S_FER_2"/>
    <property type="match status" value="2"/>
</dbReference>
<dbReference type="RefSeq" id="WP_114544676.1">
    <property type="nucleotide sequence ID" value="NZ_PPTT01000001.1"/>
</dbReference>
<dbReference type="OrthoDB" id="9779457at2"/>
<comment type="caution">
    <text evidence="10">The sequence shown here is derived from an EMBL/GenBank/DDBJ whole genome shotgun (WGS) entry which is preliminary data.</text>
</comment>
<keyword evidence="4" id="KW-0677">Repeat</keyword>
<feature type="domain" description="4Fe-4S ferredoxin-type" evidence="8">
    <location>
        <begin position="91"/>
        <end position="120"/>
    </location>
</feature>
<reference evidence="9 11" key="1">
    <citation type="journal article" date="2018" name="Elife">
        <title>Discovery and characterization of a prevalent human gut bacterial enzyme sufficient for the inactivation of a family of plant toxins.</title>
        <authorList>
            <person name="Koppel N."/>
            <person name="Bisanz J.E."/>
            <person name="Pandelia M.E."/>
            <person name="Turnbaugh P.J."/>
            <person name="Balskus E.P."/>
        </authorList>
    </citation>
    <scope>NUCLEOTIDE SEQUENCE [LARGE SCALE GENOMIC DNA]</scope>
    <source>
        <strain evidence="9 11">DSM 16107</strain>
    </source>
</reference>
<protein>
    <submittedName>
        <fullName evidence="10">Dimethyl sulfoxide reductase subunit B</fullName>
    </submittedName>
</protein>
<evidence type="ECO:0000313" key="12">
    <source>
        <dbReference type="Proteomes" id="UP000270112"/>
    </source>
</evidence>
<accession>A0A3N0IZM1</accession>
<dbReference type="SUPFAM" id="SSF54862">
    <property type="entry name" value="4Fe-4S ferredoxins"/>
    <property type="match status" value="1"/>
</dbReference>
<dbReference type="GO" id="GO:0051539">
    <property type="term" value="F:4 iron, 4 sulfur cluster binding"/>
    <property type="evidence" value="ECO:0007669"/>
    <property type="project" value="UniProtKB-KW"/>
</dbReference>
<evidence type="ECO:0000313" key="9">
    <source>
        <dbReference type="EMBL" id="RDB71730.1"/>
    </source>
</evidence>
<evidence type="ECO:0000256" key="3">
    <source>
        <dbReference type="ARBA" id="ARBA00022723"/>
    </source>
</evidence>
<dbReference type="Gene3D" id="3.30.70.20">
    <property type="match status" value="2"/>
</dbReference>
<dbReference type="InterPro" id="IPR017900">
    <property type="entry name" value="4Fe4S_Fe_S_CS"/>
</dbReference>
<dbReference type="CDD" id="cd16371">
    <property type="entry name" value="DMSOR_beta_like"/>
    <property type="match status" value="1"/>
</dbReference>
<dbReference type="EMBL" id="PPTT01000001">
    <property type="protein sequence ID" value="RDB71730.1"/>
    <property type="molecule type" value="Genomic_DNA"/>
</dbReference>
<organism evidence="10 12">
    <name type="scientific">Eggerthella sinensis</name>
    <dbReference type="NCBI Taxonomy" id="242230"/>
    <lineage>
        <taxon>Bacteria</taxon>
        <taxon>Bacillati</taxon>
        <taxon>Actinomycetota</taxon>
        <taxon>Coriobacteriia</taxon>
        <taxon>Eggerthellales</taxon>
        <taxon>Eggerthellaceae</taxon>
        <taxon>Eggerthella</taxon>
    </lineage>
</organism>
<evidence type="ECO:0000256" key="5">
    <source>
        <dbReference type="ARBA" id="ARBA00022982"/>
    </source>
</evidence>
<sequence>MSQYAFYFDGTRCTGCKTCEMSCKDYNDLNVGMTYRRVLEATMGDTTRDADGIVTTTCVSYPVSVACNHCDSPICFEKCPQSAIVKDADTGLMSIDEEKCIGCGTCAIVCPYSAPKVDEEKKKAVRCNGCADRVAAGEKPVCVEACPARALDFGTAEEMAKLGERANIAPLPDASETTPNLFIKASADAQPAGTVEVANPLEVA</sequence>
<keyword evidence="2" id="KW-0004">4Fe-4S</keyword>
<keyword evidence="6" id="KW-0408">Iron</keyword>
<evidence type="ECO:0000313" key="10">
    <source>
        <dbReference type="EMBL" id="RNM42345.1"/>
    </source>
</evidence>
<dbReference type="AlphaFoldDB" id="A0A3N0IZM1"/>
<keyword evidence="1" id="KW-0813">Transport</keyword>
<evidence type="ECO:0000256" key="4">
    <source>
        <dbReference type="ARBA" id="ARBA00022737"/>
    </source>
</evidence>
<keyword evidence="3" id="KW-0479">Metal-binding</keyword>
<evidence type="ECO:0000313" key="11">
    <source>
        <dbReference type="Proteomes" id="UP000253817"/>
    </source>
</evidence>
<evidence type="ECO:0000256" key="1">
    <source>
        <dbReference type="ARBA" id="ARBA00022448"/>
    </source>
</evidence>
<dbReference type="InterPro" id="IPR017896">
    <property type="entry name" value="4Fe4S_Fe-S-bd"/>
</dbReference>
<feature type="domain" description="4Fe-4S ferredoxin-type" evidence="8">
    <location>
        <begin position="4"/>
        <end position="34"/>
    </location>
</feature>
<reference evidence="12" key="2">
    <citation type="submission" date="2018-05" db="EMBL/GenBank/DDBJ databases">
        <title>Genome Sequencing of selected type strains of the family Eggerthellaceae.</title>
        <authorList>
            <person name="Danylec N."/>
            <person name="Stoll D.A."/>
            <person name="Doetsch A."/>
            <person name="Huch M."/>
        </authorList>
    </citation>
    <scope>NUCLEOTIDE SEQUENCE [LARGE SCALE GENOMIC DNA]</scope>
    <source>
        <strain evidence="12">DSM 16107</strain>
    </source>
</reference>
<proteinExistence type="predicted"/>
<reference evidence="10" key="3">
    <citation type="journal article" date="2019" name="Microbiol. Resour. Announc.">
        <title>Draft Genome Sequences of Type Strains of Gordonibacter faecihominis, Paraeggerthella hongkongensis, Parvibacter caecicola,Slackia equolifaciens, Slackia faecicanis, and Slackia isoflavoniconvertens.</title>
        <authorList>
            <person name="Danylec N."/>
            <person name="Stoll D.A."/>
            <person name="Dotsch A."/>
            <person name="Huch M."/>
        </authorList>
    </citation>
    <scope>NUCLEOTIDE SEQUENCE</scope>
    <source>
        <strain evidence="10">DSM 16107</strain>
    </source>
</reference>
<dbReference type="EMBL" id="QICC01000014">
    <property type="protein sequence ID" value="RNM42345.1"/>
    <property type="molecule type" value="Genomic_DNA"/>
</dbReference>
<dbReference type="PANTHER" id="PTHR43177:SF5">
    <property type="entry name" value="ANAEROBIC DIMETHYL SULFOXIDE REDUCTASE CHAIN B-RELATED"/>
    <property type="match status" value="1"/>
</dbReference>
<evidence type="ECO:0000259" key="8">
    <source>
        <dbReference type="PROSITE" id="PS51379"/>
    </source>
</evidence>
<keyword evidence="11" id="KW-1185">Reference proteome</keyword>